<protein>
    <submittedName>
        <fullName evidence="2">Uncharacterized protein</fullName>
    </submittedName>
</protein>
<organism evidence="2 3">
    <name type="scientific">Marchantia polymorpha subsp. ruderalis</name>
    <dbReference type="NCBI Taxonomy" id="1480154"/>
    <lineage>
        <taxon>Eukaryota</taxon>
        <taxon>Viridiplantae</taxon>
        <taxon>Streptophyta</taxon>
        <taxon>Embryophyta</taxon>
        <taxon>Marchantiophyta</taxon>
        <taxon>Marchantiopsida</taxon>
        <taxon>Marchantiidae</taxon>
        <taxon>Marchantiales</taxon>
        <taxon>Marchantiaceae</taxon>
        <taxon>Marchantia</taxon>
    </lineage>
</organism>
<dbReference type="AlphaFoldDB" id="A0A176VLI1"/>
<feature type="compositionally biased region" description="Low complexity" evidence="1">
    <location>
        <begin position="89"/>
        <end position="102"/>
    </location>
</feature>
<accession>A0A176VLI1</accession>
<name>A0A176VLI1_MARPO</name>
<proteinExistence type="predicted"/>
<evidence type="ECO:0000313" key="2">
    <source>
        <dbReference type="EMBL" id="OAE21263.1"/>
    </source>
</evidence>
<evidence type="ECO:0000256" key="1">
    <source>
        <dbReference type="SAM" id="MobiDB-lite"/>
    </source>
</evidence>
<dbReference type="Proteomes" id="UP000077202">
    <property type="component" value="Unassembled WGS sequence"/>
</dbReference>
<comment type="caution">
    <text evidence="2">The sequence shown here is derived from an EMBL/GenBank/DDBJ whole genome shotgun (WGS) entry which is preliminary data.</text>
</comment>
<dbReference type="EMBL" id="LVLJ01003476">
    <property type="protein sequence ID" value="OAE21263.1"/>
    <property type="molecule type" value="Genomic_DNA"/>
</dbReference>
<keyword evidence="3" id="KW-1185">Reference proteome</keyword>
<gene>
    <name evidence="2" type="ORF">AXG93_868s1000</name>
</gene>
<feature type="region of interest" description="Disordered" evidence="1">
    <location>
        <begin position="84"/>
        <end position="141"/>
    </location>
</feature>
<sequence length="141" mass="14930">MFGIYGLRAPVQTLDLHPMVPGVAHTLLLASVDDPRREREDESGYSVRSLHPVVVQIVIGVAPQGLRMSSLCVAIARSLSLVGGKGRLDSSSSDLVISSSSVEPGKDGPNRTEPNGTALDKGEEETNRARRPGYPGIIKSG</sequence>
<reference evidence="2" key="1">
    <citation type="submission" date="2016-03" db="EMBL/GenBank/DDBJ databases">
        <title>Mechanisms controlling the formation of the plant cell surface in tip-growing cells are functionally conserved among land plants.</title>
        <authorList>
            <person name="Honkanen S."/>
            <person name="Jones V.A."/>
            <person name="Morieri G."/>
            <person name="Champion C."/>
            <person name="Hetherington A.J."/>
            <person name="Kelly S."/>
            <person name="Saint-Marcoux D."/>
            <person name="Proust H."/>
            <person name="Prescott H."/>
            <person name="Dolan L."/>
        </authorList>
    </citation>
    <scope>NUCLEOTIDE SEQUENCE [LARGE SCALE GENOMIC DNA]</scope>
    <source>
        <tissue evidence="2">Whole gametophyte</tissue>
    </source>
</reference>
<evidence type="ECO:0000313" key="3">
    <source>
        <dbReference type="Proteomes" id="UP000077202"/>
    </source>
</evidence>